<dbReference type="PANTHER" id="PTHR44846:SF17">
    <property type="entry name" value="GNTR-FAMILY TRANSCRIPTIONAL REGULATOR"/>
    <property type="match status" value="1"/>
</dbReference>
<dbReference type="InterPro" id="IPR000524">
    <property type="entry name" value="Tscrpt_reg_HTH_GntR"/>
</dbReference>
<evidence type="ECO:0000313" key="6">
    <source>
        <dbReference type="Proteomes" id="UP000188145"/>
    </source>
</evidence>
<name>A0A1Q2CK86_9ACTN</name>
<dbReference type="Pfam" id="PF00392">
    <property type="entry name" value="GntR"/>
    <property type="match status" value="1"/>
</dbReference>
<dbReference type="InterPro" id="IPR036388">
    <property type="entry name" value="WH-like_DNA-bd_sf"/>
</dbReference>
<keyword evidence="3" id="KW-0804">Transcription</keyword>
<dbReference type="GO" id="GO:0045892">
    <property type="term" value="P:negative regulation of DNA-templated transcription"/>
    <property type="evidence" value="ECO:0007669"/>
    <property type="project" value="TreeGrafter"/>
</dbReference>
<accession>A0A1Q2CK86</accession>
<dbReference type="Gene3D" id="1.10.10.10">
    <property type="entry name" value="Winged helix-like DNA-binding domain superfamily/Winged helix DNA-binding domain"/>
    <property type="match status" value="1"/>
</dbReference>
<dbReference type="AlphaFoldDB" id="A0A1Q2CK86"/>
<dbReference type="GO" id="GO:0003677">
    <property type="term" value="F:DNA binding"/>
    <property type="evidence" value="ECO:0007669"/>
    <property type="project" value="UniProtKB-KW"/>
</dbReference>
<proteinExistence type="predicted"/>
<evidence type="ECO:0000256" key="1">
    <source>
        <dbReference type="ARBA" id="ARBA00023015"/>
    </source>
</evidence>
<dbReference type="SUPFAM" id="SSF46785">
    <property type="entry name" value="Winged helix' DNA-binding domain"/>
    <property type="match status" value="1"/>
</dbReference>
<dbReference type="OrthoDB" id="7363114at2"/>
<dbReference type="RefSeq" id="WP_077684822.1">
    <property type="nucleotide sequence ID" value="NZ_CP019606.1"/>
</dbReference>
<dbReference type="SMART" id="SM00866">
    <property type="entry name" value="UTRA"/>
    <property type="match status" value="1"/>
</dbReference>
<dbReference type="Proteomes" id="UP000188145">
    <property type="component" value="Chromosome"/>
</dbReference>
<dbReference type="InterPro" id="IPR028978">
    <property type="entry name" value="Chorismate_lyase_/UTRA_dom_sf"/>
</dbReference>
<dbReference type="KEGG" id="tes:BW730_02160"/>
<feature type="domain" description="HTH gntR-type" evidence="4">
    <location>
        <begin position="8"/>
        <end position="76"/>
    </location>
</feature>
<dbReference type="InterPro" id="IPR011663">
    <property type="entry name" value="UTRA"/>
</dbReference>
<dbReference type="PROSITE" id="PS50949">
    <property type="entry name" value="HTH_GNTR"/>
    <property type="match status" value="1"/>
</dbReference>
<keyword evidence="6" id="KW-1185">Reference proteome</keyword>
<dbReference type="InterPro" id="IPR036390">
    <property type="entry name" value="WH_DNA-bd_sf"/>
</dbReference>
<evidence type="ECO:0000256" key="3">
    <source>
        <dbReference type="ARBA" id="ARBA00023163"/>
    </source>
</evidence>
<gene>
    <name evidence="5" type="ORF">BW730_02160</name>
</gene>
<keyword evidence="2" id="KW-0238">DNA-binding</keyword>
<dbReference type="SUPFAM" id="SSF64288">
    <property type="entry name" value="Chorismate lyase-like"/>
    <property type="match status" value="1"/>
</dbReference>
<dbReference type="InterPro" id="IPR050679">
    <property type="entry name" value="Bact_HTH_transcr_reg"/>
</dbReference>
<dbReference type="PANTHER" id="PTHR44846">
    <property type="entry name" value="MANNOSYL-D-GLYCERATE TRANSPORT/METABOLISM SYSTEM REPRESSOR MNGR-RELATED"/>
    <property type="match status" value="1"/>
</dbReference>
<dbReference type="PRINTS" id="PR00035">
    <property type="entry name" value="HTHGNTR"/>
</dbReference>
<evidence type="ECO:0000256" key="2">
    <source>
        <dbReference type="ARBA" id="ARBA00023125"/>
    </source>
</evidence>
<evidence type="ECO:0000259" key="4">
    <source>
        <dbReference type="PROSITE" id="PS50949"/>
    </source>
</evidence>
<dbReference type="Pfam" id="PF07702">
    <property type="entry name" value="UTRA"/>
    <property type="match status" value="1"/>
</dbReference>
<sequence length="236" mass="25484">MQSSKTGYTQAEKIAATLTQRITAGQVRSGERLASEHSLAQEFSASRGTIRRALAMLQESDLVHTKPGSGSYVAFHGVDLSGPQGWTAATATVGLPTSTKVLSVDLIDTPDDVAGCCAEPQCYRIKRVRSLNGTPLSLEISTLPANDRIRAVLEHGLLGGSVSTTLRATGMKVTHGRQEVSAARLRAGEAALLRMPIDARVIITQRLGLDSDDQLVEFVESWLDPDHFTLHFEFEE</sequence>
<dbReference type="SMART" id="SM00345">
    <property type="entry name" value="HTH_GNTR"/>
    <property type="match status" value="1"/>
</dbReference>
<organism evidence="5 6">
    <name type="scientific">Tessaracoccus aquimaris</name>
    <dbReference type="NCBI Taxonomy" id="1332264"/>
    <lineage>
        <taxon>Bacteria</taxon>
        <taxon>Bacillati</taxon>
        <taxon>Actinomycetota</taxon>
        <taxon>Actinomycetes</taxon>
        <taxon>Propionibacteriales</taxon>
        <taxon>Propionibacteriaceae</taxon>
        <taxon>Tessaracoccus</taxon>
    </lineage>
</organism>
<keyword evidence="1" id="KW-0805">Transcription regulation</keyword>
<protein>
    <recommendedName>
        <fullName evidence="4">HTH gntR-type domain-containing protein</fullName>
    </recommendedName>
</protein>
<dbReference type="GO" id="GO:0003700">
    <property type="term" value="F:DNA-binding transcription factor activity"/>
    <property type="evidence" value="ECO:0007669"/>
    <property type="project" value="InterPro"/>
</dbReference>
<evidence type="ECO:0000313" key="5">
    <source>
        <dbReference type="EMBL" id="AQP46522.1"/>
    </source>
</evidence>
<dbReference type="CDD" id="cd07377">
    <property type="entry name" value="WHTH_GntR"/>
    <property type="match status" value="1"/>
</dbReference>
<dbReference type="Gene3D" id="3.40.1410.10">
    <property type="entry name" value="Chorismate lyase-like"/>
    <property type="match status" value="1"/>
</dbReference>
<dbReference type="EMBL" id="CP019606">
    <property type="protein sequence ID" value="AQP46522.1"/>
    <property type="molecule type" value="Genomic_DNA"/>
</dbReference>
<dbReference type="STRING" id="1332264.BW730_02160"/>
<reference evidence="6" key="1">
    <citation type="submission" date="2017-02" db="EMBL/GenBank/DDBJ databases">
        <title>Tessaracoccus aquaemaris sp. nov., isolated from the intestine of a Korean rockfish, Sebastes schlegelii, in a marine aquaculture pond.</title>
        <authorList>
            <person name="Tak E.J."/>
            <person name="Bae J.-W."/>
        </authorList>
    </citation>
    <scope>NUCLEOTIDE SEQUENCE [LARGE SCALE GENOMIC DNA]</scope>
    <source>
        <strain evidence="6">NSG39</strain>
    </source>
</reference>